<feature type="domain" description="MobA/VirD2-like nuclease" evidence="1">
    <location>
        <begin position="42"/>
        <end position="151"/>
    </location>
</feature>
<evidence type="ECO:0000313" key="2">
    <source>
        <dbReference type="EMBL" id="KIC61442.1"/>
    </source>
</evidence>
<dbReference type="Pfam" id="PF03432">
    <property type="entry name" value="Relaxase"/>
    <property type="match status" value="1"/>
</dbReference>
<proteinExistence type="predicted"/>
<dbReference type="OrthoDB" id="915634at2"/>
<dbReference type="Proteomes" id="UP000031167">
    <property type="component" value="Unassembled WGS sequence"/>
</dbReference>
<dbReference type="EMBL" id="JWTA01000019">
    <property type="protein sequence ID" value="KIC61442.1"/>
    <property type="molecule type" value="Genomic_DNA"/>
</dbReference>
<name>A0A0B4CYL1_9FLAO</name>
<dbReference type="InterPro" id="IPR005094">
    <property type="entry name" value="Endonuclease_MobA/VirD2"/>
</dbReference>
<comment type="caution">
    <text evidence="2">The sequence shown here is derived from an EMBL/GenBank/DDBJ whole genome shotgun (WGS) entry which is preliminary data.</text>
</comment>
<dbReference type="AlphaFoldDB" id="A0A0B4CYL1"/>
<dbReference type="NCBIfam" id="NF041325">
    <property type="entry name" value="Bacteroid_MobB"/>
    <property type="match status" value="1"/>
</dbReference>
<dbReference type="STRING" id="363331.RM51_17675"/>
<gene>
    <name evidence="2" type="ORF">RM51_17675</name>
</gene>
<protein>
    <submittedName>
        <fullName evidence="2">Relaxase</fullName>
    </submittedName>
</protein>
<evidence type="ECO:0000313" key="3">
    <source>
        <dbReference type="Proteomes" id="UP000031167"/>
    </source>
</evidence>
<dbReference type="RefSeq" id="WP_039372708.1">
    <property type="nucleotide sequence ID" value="NZ_JWTA01000019.1"/>
</dbReference>
<accession>A0A0B4CYL1</accession>
<organism evidence="2 3">
    <name type="scientific">Chryseobacterium taiwanense</name>
    <dbReference type="NCBI Taxonomy" id="363331"/>
    <lineage>
        <taxon>Bacteria</taxon>
        <taxon>Pseudomonadati</taxon>
        <taxon>Bacteroidota</taxon>
        <taxon>Flavobacteriia</taxon>
        <taxon>Flavobacteriales</taxon>
        <taxon>Weeksellaceae</taxon>
        <taxon>Chryseobacterium group</taxon>
        <taxon>Chryseobacterium</taxon>
    </lineage>
</organism>
<keyword evidence="3" id="KW-1185">Reference proteome</keyword>
<reference evidence="2 3" key="1">
    <citation type="submission" date="2014-12" db="EMBL/GenBank/DDBJ databases">
        <title>Genome sequencing of Chryseobacterium taiwanense TPW19.</title>
        <authorList>
            <person name="Tan P.W."/>
            <person name="Chan K.-G."/>
        </authorList>
    </citation>
    <scope>NUCLEOTIDE SEQUENCE [LARGE SCALE GENOMIC DNA]</scope>
    <source>
        <strain evidence="2 3">TPW19</strain>
    </source>
</reference>
<evidence type="ECO:0000259" key="1">
    <source>
        <dbReference type="Pfam" id="PF03432"/>
    </source>
</evidence>
<sequence length="427" mass="48934">MIAKIGRSSKLYGALAYNHLKVDQGNAKILFTNNMIETPDNKYTIPKLIESFEPYLAANKNTEKHTLHISLNPDPNDRVSDTDFVKMAEDYMNEMGYGKQPYIVFKHTDIDRTHIHIVSVGVDEYGKKISDKFEKKRSMEICRKLEKSYNLLSATQRKESENKLIFSPVDYRAGNSKNQIASVIRNVADYYSFKTLGEYNALLSLFNINAEKIEGELHGKLQRGLVYFALDKNKQKIGHPFKASIIGKMAGLNALESHFLKSKELVLNSSNKSEISAIIDYALKSSNNERAFIEKMKSKGINTVIRRNETGRIYGITFIDHNFRTVWNGSSLGKQYSANVFNDLWKNQQNHRKTSDLKLQECQAALKEKSFSTEIHSLFGFLSGENNNDIYSNENSFPGLLPLVQGEDHENEIFAQQMMKRKKRRKR</sequence>